<dbReference type="AlphaFoldDB" id="A0A921DQZ7"/>
<protein>
    <submittedName>
        <fullName evidence="1">YMGG-like glycine zipper-containing protein</fullName>
    </submittedName>
</protein>
<comment type="caution">
    <text evidence="1">The sequence shown here is derived from an EMBL/GenBank/DDBJ whole genome shotgun (WGS) entry which is preliminary data.</text>
</comment>
<name>A0A921DQZ7_9BACT</name>
<organism evidence="1 2">
    <name type="scientific">Mailhella massiliensis</name>
    <dbReference type="NCBI Taxonomy" id="1903261"/>
    <lineage>
        <taxon>Bacteria</taxon>
        <taxon>Pseudomonadati</taxon>
        <taxon>Thermodesulfobacteriota</taxon>
        <taxon>Desulfovibrionia</taxon>
        <taxon>Desulfovibrionales</taxon>
        <taxon>Desulfovibrionaceae</taxon>
        <taxon>Mailhella</taxon>
    </lineage>
</organism>
<evidence type="ECO:0000313" key="2">
    <source>
        <dbReference type="Proteomes" id="UP000698963"/>
    </source>
</evidence>
<sequence length="87" mass="8510">MKQIPVILLIGALAFGFSGCTNMSMTQQGALSGAAGGALIGGGLGALSGGHGTTGALIGGGLGALAGGIYGNQQERNYYDSGRHGRW</sequence>
<proteinExistence type="predicted"/>
<dbReference type="EMBL" id="DYZA01000047">
    <property type="protein sequence ID" value="HJD96516.1"/>
    <property type="molecule type" value="Genomic_DNA"/>
</dbReference>
<dbReference type="PROSITE" id="PS51257">
    <property type="entry name" value="PROKAR_LIPOPROTEIN"/>
    <property type="match status" value="1"/>
</dbReference>
<evidence type="ECO:0000313" key="1">
    <source>
        <dbReference type="EMBL" id="HJD96516.1"/>
    </source>
</evidence>
<reference evidence="1" key="2">
    <citation type="submission" date="2021-09" db="EMBL/GenBank/DDBJ databases">
        <authorList>
            <person name="Gilroy R."/>
        </authorList>
    </citation>
    <scope>NUCLEOTIDE SEQUENCE</scope>
    <source>
        <strain evidence="1">ChiGjej2B2-19336</strain>
    </source>
</reference>
<gene>
    <name evidence="1" type="ORF">K8W16_02570</name>
</gene>
<reference evidence="1" key="1">
    <citation type="journal article" date="2021" name="PeerJ">
        <title>Extensive microbial diversity within the chicken gut microbiome revealed by metagenomics and culture.</title>
        <authorList>
            <person name="Gilroy R."/>
            <person name="Ravi A."/>
            <person name="Getino M."/>
            <person name="Pursley I."/>
            <person name="Horton D.L."/>
            <person name="Alikhan N.F."/>
            <person name="Baker D."/>
            <person name="Gharbi K."/>
            <person name="Hall N."/>
            <person name="Watson M."/>
            <person name="Adriaenssens E.M."/>
            <person name="Foster-Nyarko E."/>
            <person name="Jarju S."/>
            <person name="Secka A."/>
            <person name="Antonio M."/>
            <person name="Oren A."/>
            <person name="Chaudhuri R.R."/>
            <person name="La Ragione R."/>
            <person name="Hildebrand F."/>
            <person name="Pallen M.J."/>
        </authorList>
    </citation>
    <scope>NUCLEOTIDE SEQUENCE</scope>
    <source>
        <strain evidence="1">ChiGjej2B2-19336</strain>
    </source>
</reference>
<dbReference type="Proteomes" id="UP000698963">
    <property type="component" value="Unassembled WGS sequence"/>
</dbReference>
<accession>A0A921DQZ7</accession>